<protein>
    <submittedName>
        <fullName evidence="2">Uncharacterized protein</fullName>
    </submittedName>
</protein>
<sequence>MARKVIKVNLDLDRIHCFDEGDGWGSAEPYLWTVFFKIDGDSVRLTDGLALSGTPTVQGTPGSHGNLGDTDVDAGDDVAVPAAIGEWETFLKPIPVPASLSGLVQDLGGVVGVVAILMEEDNVSDDGAEAGHRALDAAVRGALQQIIDTRSLTNQDVSDSEIQGFTDAIEARVKDAIVSQQNVFENLWSWLNPDDTIGVKVFVFKHDDLDPAVNLDFSQRWRNEGDWELFGHLTSAPLCPVDALSGLFDAAPAGGAKRSAAAPDLGPMRAFRDGEYRRMPGLAPWFALAERHAARVLRLALAQPELLASARKMVEWGNLIVQRPDERLSEEHVRHAERLLAALSAHRRRDARVDASRALSVLRALHGKTHREAMQFLASVAPARHPTVAGNPSARVQPRRRGGDAAAGG</sequence>
<evidence type="ECO:0000313" key="2">
    <source>
        <dbReference type="EMBL" id="PWK92575.1"/>
    </source>
</evidence>
<name>A0A316IZA7_9GAMM</name>
<feature type="region of interest" description="Disordered" evidence="1">
    <location>
        <begin position="384"/>
        <end position="409"/>
    </location>
</feature>
<proteinExistence type="predicted"/>
<dbReference type="AlphaFoldDB" id="A0A316IZA7"/>
<comment type="caution">
    <text evidence="2">The sequence shown here is derived from an EMBL/GenBank/DDBJ whole genome shotgun (WGS) entry which is preliminary data.</text>
</comment>
<evidence type="ECO:0000313" key="3">
    <source>
        <dbReference type="Proteomes" id="UP000245812"/>
    </source>
</evidence>
<reference evidence="2 3" key="1">
    <citation type="submission" date="2018-05" db="EMBL/GenBank/DDBJ databases">
        <title>Genomic Encyclopedia of Type Strains, Phase IV (KMG-IV): sequencing the most valuable type-strain genomes for metagenomic binning, comparative biology and taxonomic classification.</title>
        <authorList>
            <person name="Goeker M."/>
        </authorList>
    </citation>
    <scope>NUCLEOTIDE SEQUENCE [LARGE SCALE GENOMIC DNA]</scope>
    <source>
        <strain evidence="2 3">DSM 14263</strain>
    </source>
</reference>
<evidence type="ECO:0000256" key="1">
    <source>
        <dbReference type="SAM" id="MobiDB-lite"/>
    </source>
</evidence>
<dbReference type="OrthoDB" id="1492065at2"/>
<gene>
    <name evidence="2" type="ORF">C7456_102310</name>
</gene>
<organism evidence="2 3">
    <name type="scientific">Fulvimonas soli</name>
    <dbReference type="NCBI Taxonomy" id="155197"/>
    <lineage>
        <taxon>Bacteria</taxon>
        <taxon>Pseudomonadati</taxon>
        <taxon>Pseudomonadota</taxon>
        <taxon>Gammaproteobacteria</taxon>
        <taxon>Lysobacterales</taxon>
        <taxon>Rhodanobacteraceae</taxon>
        <taxon>Fulvimonas</taxon>
    </lineage>
</organism>
<accession>A0A316IZA7</accession>
<keyword evidence="3" id="KW-1185">Reference proteome</keyword>
<dbReference type="RefSeq" id="WP_109722398.1">
    <property type="nucleotide sequence ID" value="NZ_MSZV01000006.1"/>
</dbReference>
<dbReference type="EMBL" id="QGHC01000002">
    <property type="protein sequence ID" value="PWK92575.1"/>
    <property type="molecule type" value="Genomic_DNA"/>
</dbReference>
<dbReference type="Proteomes" id="UP000245812">
    <property type="component" value="Unassembled WGS sequence"/>
</dbReference>